<evidence type="ECO:0000313" key="3">
    <source>
        <dbReference type="EMBL" id="MDC3980316.1"/>
    </source>
</evidence>
<comment type="caution">
    <text evidence="3">The sequence shown here is derived from an EMBL/GenBank/DDBJ whole genome shotgun (WGS) entry which is preliminary data.</text>
</comment>
<dbReference type="Proteomes" id="UP001151081">
    <property type="component" value="Unassembled WGS sequence"/>
</dbReference>
<reference evidence="3 4" key="1">
    <citation type="submission" date="2021-04" db="EMBL/GenBank/DDBJ databases">
        <title>Genome analysis of Polyangium sp.</title>
        <authorList>
            <person name="Li Y."/>
            <person name="Wang J."/>
        </authorList>
    </citation>
    <scope>NUCLEOTIDE SEQUENCE [LARGE SCALE GENOMIC DNA]</scope>
    <source>
        <strain evidence="3 4">SDU14</strain>
    </source>
</reference>
<proteinExistence type="predicted"/>
<sequence length="181" mass="18802">MHTSRLFVSLAGLTLLLAACSKSEAPTATQPADHKPAALPTQEPAQPQGATAESIKPLTQKKFGQPVTETKTTALTDLTKEPAKFAEQTVRTEGVVSAVCKSMGCWMEIADTTGKAHIKMAGHSFFVPRESSGHRAVIQGKVLAPEGGDKGVCGADDGCGQGGSAKLAQVNIEATGIEFID</sequence>
<dbReference type="Pfam" id="PF16267">
    <property type="entry name" value="DUF4920"/>
    <property type="match status" value="1"/>
</dbReference>
<feature type="region of interest" description="Disordered" evidence="1">
    <location>
        <begin position="26"/>
        <end position="63"/>
    </location>
</feature>
<accession>A0A9X4AQG2</accession>
<evidence type="ECO:0000256" key="2">
    <source>
        <dbReference type="SAM" id="SignalP"/>
    </source>
</evidence>
<keyword evidence="2" id="KW-0732">Signal</keyword>
<dbReference type="InterPro" id="IPR032577">
    <property type="entry name" value="DUF4920"/>
</dbReference>
<dbReference type="AlphaFoldDB" id="A0A9X4AQG2"/>
<protein>
    <submittedName>
        <fullName evidence="3">DUF4920 domain-containing protein</fullName>
    </submittedName>
</protein>
<evidence type="ECO:0000256" key="1">
    <source>
        <dbReference type="SAM" id="MobiDB-lite"/>
    </source>
</evidence>
<dbReference type="PROSITE" id="PS51257">
    <property type="entry name" value="PROKAR_LIPOPROTEIN"/>
    <property type="match status" value="1"/>
</dbReference>
<dbReference type="EMBL" id="JAGTJJ010000002">
    <property type="protein sequence ID" value="MDC3980316.1"/>
    <property type="molecule type" value="Genomic_DNA"/>
</dbReference>
<keyword evidence="4" id="KW-1185">Reference proteome</keyword>
<name>A0A9X4AQG2_9BACT</name>
<gene>
    <name evidence="3" type="ORF">KEG57_07420</name>
</gene>
<feature type="chain" id="PRO_5040964271" evidence="2">
    <location>
        <begin position="25"/>
        <end position="181"/>
    </location>
</feature>
<organism evidence="3 4">
    <name type="scientific">Polyangium jinanense</name>
    <dbReference type="NCBI Taxonomy" id="2829994"/>
    <lineage>
        <taxon>Bacteria</taxon>
        <taxon>Pseudomonadati</taxon>
        <taxon>Myxococcota</taxon>
        <taxon>Polyangia</taxon>
        <taxon>Polyangiales</taxon>
        <taxon>Polyangiaceae</taxon>
        <taxon>Polyangium</taxon>
    </lineage>
</organism>
<feature type="signal peptide" evidence="2">
    <location>
        <begin position="1"/>
        <end position="24"/>
    </location>
</feature>
<evidence type="ECO:0000313" key="4">
    <source>
        <dbReference type="Proteomes" id="UP001151081"/>
    </source>
</evidence>
<dbReference type="RefSeq" id="WP_272417351.1">
    <property type="nucleotide sequence ID" value="NZ_JAGTJJ010000002.1"/>
</dbReference>